<dbReference type="PROSITE" id="PS50967">
    <property type="entry name" value="HRDC"/>
    <property type="match status" value="1"/>
</dbReference>
<dbReference type="Gene3D" id="3.30.420.10">
    <property type="entry name" value="Ribonuclease H-like superfamily/Ribonuclease H"/>
    <property type="match status" value="1"/>
</dbReference>
<evidence type="ECO:0000259" key="7">
    <source>
        <dbReference type="PROSITE" id="PS50967"/>
    </source>
</evidence>
<sequence>MAPHQPSEASYLPSLQSSLFKTTSYAQELPAKASDLAFHRSVDPKLAAKLDATSGQVWNLIDSLLGLIAEDESGSKVGKRKRREEDDLIDDFEDTVVKEGVDGLLEKADTCMDNFLGRIPAPAIPIIPTETARSKNSTLNPIVSSNRKGRLPSSILNANIPKPQIGFMSSVANSNSLPTYKIYSALSTPEFAYHYGRFPLAHTYTPAELSTLPFPDVPPHPYTPSLLHPSFPASLLAAEKQESEPEQPASFEGTSFEYVETADRLNGLVDLLEKEAKEVAVDLEYHSLRTWGGFLCLMQLTARDRKGQIMGDYVVDLLVPEVREAVKKEMGRVLANSEIVKIFHGAESDIVWLQQNFDLFVVNLFDTYHATCVLEFPQHSLLSLLEKYCDYTPDKRYQLADWRIRPLPQEMLEYARSDTHYLIYIYDRLLGALLDNPIPPPPNPSTSSSFHTITGPLFTLEQTFEFPKSTPPSIAQVLTRSTQTALKRYAHDVYSSEGTGSQGYRSLAKKYNKLHLLPPLPVYASTETVLESVVFRKIHAWRDAVSREEDESTKYVLGNHLIFLLAERRPGNSKALFGLGQNWSEVVRRKVEDIVRIIKEGEEEGEKLAEELKKQAGTRVGQVVEGETGEDRERLLREEKDKEGRKTGVVLGIWETQSSVPKSSPTTTSQSSSLFGSSLKSSSRPTQSTSSVNAISSMFGQSLQSQKSSKLVAGSAPSNSSNAGFLEALRRIHSSINPPPPPPPRAVTPEDNSLPGVEQVPFVPASERLTTEVNSKDDSGSASAKVVDDDIVTVGKPKAKRRKTEQKTAVALAKEDVKGKGREGGDAMDVDEDEDEELEEKKKVEAFDYSSVPNGLDVVKGKGGAFGGKKIKKPKKEKKPIVEYGDFKKPPQSMAENKKGNRSKTFS</sequence>
<protein>
    <submittedName>
        <fullName evidence="8">Exosome 3'-5' exoribonuclease complex, subunit PM/SCL-100 (Rrp6)</fullName>
    </submittedName>
</protein>
<dbReference type="InterPro" id="IPR002121">
    <property type="entry name" value="HRDC_dom"/>
</dbReference>
<evidence type="ECO:0000313" key="8">
    <source>
        <dbReference type="EMBL" id="CDZ96833.1"/>
    </source>
</evidence>
<dbReference type="GO" id="GO:0000467">
    <property type="term" value="P:exonucleolytic trimming to generate mature 3'-end of 5.8S rRNA from tricistronic rRNA transcript (SSU-rRNA, 5.8S rRNA, LSU-rRNA)"/>
    <property type="evidence" value="ECO:0007669"/>
    <property type="project" value="InterPro"/>
</dbReference>
<dbReference type="Gene3D" id="1.10.150.80">
    <property type="entry name" value="HRDC domain"/>
    <property type="match status" value="1"/>
</dbReference>
<keyword evidence="4" id="KW-0539">Nucleus</keyword>
<dbReference type="GO" id="GO:0000175">
    <property type="term" value="F:3'-5'-RNA exonuclease activity"/>
    <property type="evidence" value="ECO:0007669"/>
    <property type="project" value="InterPro"/>
</dbReference>
<dbReference type="InterPro" id="IPR010997">
    <property type="entry name" value="HRDC-like_sf"/>
</dbReference>
<dbReference type="InterPro" id="IPR044876">
    <property type="entry name" value="HRDC_dom_sf"/>
</dbReference>
<keyword evidence="3" id="KW-0271">Exosome</keyword>
<keyword evidence="2" id="KW-0698">rRNA processing</keyword>
<dbReference type="GO" id="GO:0071040">
    <property type="term" value="P:nuclear polyadenylation-dependent antisense transcript catabolic process"/>
    <property type="evidence" value="ECO:0007669"/>
    <property type="project" value="TreeGrafter"/>
</dbReference>
<dbReference type="InterPro" id="IPR036397">
    <property type="entry name" value="RNaseH_sf"/>
</dbReference>
<feature type="compositionally biased region" description="Basic and acidic residues" evidence="6">
    <location>
        <begin position="629"/>
        <end position="646"/>
    </location>
</feature>
<feature type="compositionally biased region" description="Low complexity" evidence="6">
    <location>
        <begin position="656"/>
        <end position="690"/>
    </location>
</feature>
<name>A0A0F7SGG9_PHARH</name>
<feature type="compositionally biased region" description="Pro residues" evidence="6">
    <location>
        <begin position="737"/>
        <end position="746"/>
    </location>
</feature>
<evidence type="ECO:0000256" key="2">
    <source>
        <dbReference type="ARBA" id="ARBA00022552"/>
    </source>
</evidence>
<comment type="similarity">
    <text evidence="5">Belongs to the exosome component 10/RRP6 family.</text>
</comment>
<evidence type="ECO:0000256" key="5">
    <source>
        <dbReference type="ARBA" id="ARBA00043957"/>
    </source>
</evidence>
<reference evidence="8" key="1">
    <citation type="submission" date="2014-08" db="EMBL/GenBank/DDBJ databases">
        <authorList>
            <person name="Sharma Rahul"/>
            <person name="Thines Marco"/>
        </authorList>
    </citation>
    <scope>NUCLEOTIDE SEQUENCE</scope>
</reference>
<feature type="region of interest" description="Disordered" evidence="6">
    <location>
        <begin position="796"/>
        <end position="843"/>
    </location>
</feature>
<dbReference type="Pfam" id="PF00570">
    <property type="entry name" value="HRDC"/>
    <property type="match status" value="1"/>
</dbReference>
<dbReference type="InterPro" id="IPR002562">
    <property type="entry name" value="3'-5'_exonuclease_dom"/>
</dbReference>
<dbReference type="InterPro" id="IPR012588">
    <property type="entry name" value="Exosome-assoc_fac_Rrp6_N"/>
</dbReference>
<feature type="region of interest" description="Disordered" evidence="6">
    <location>
        <begin position="859"/>
        <end position="907"/>
    </location>
</feature>
<dbReference type="GO" id="GO:0003727">
    <property type="term" value="F:single-stranded RNA binding"/>
    <property type="evidence" value="ECO:0007669"/>
    <property type="project" value="TreeGrafter"/>
</dbReference>
<dbReference type="GO" id="GO:0000166">
    <property type="term" value="F:nucleotide binding"/>
    <property type="evidence" value="ECO:0007669"/>
    <property type="project" value="InterPro"/>
</dbReference>
<dbReference type="SMART" id="SM00474">
    <property type="entry name" value="35EXOc"/>
    <property type="match status" value="1"/>
</dbReference>
<comment type="subcellular location">
    <subcellularLocation>
        <location evidence="1">Nucleus</location>
    </subcellularLocation>
</comment>
<organism evidence="8">
    <name type="scientific">Phaffia rhodozyma</name>
    <name type="common">Yeast</name>
    <name type="synonym">Xanthophyllomyces dendrorhous</name>
    <dbReference type="NCBI Taxonomy" id="264483"/>
    <lineage>
        <taxon>Eukaryota</taxon>
        <taxon>Fungi</taxon>
        <taxon>Dikarya</taxon>
        <taxon>Basidiomycota</taxon>
        <taxon>Agaricomycotina</taxon>
        <taxon>Tremellomycetes</taxon>
        <taxon>Cystofilobasidiales</taxon>
        <taxon>Mrakiaceae</taxon>
        <taxon>Phaffia</taxon>
    </lineage>
</organism>
<feature type="region of interest" description="Disordered" evidence="6">
    <location>
        <begin position="613"/>
        <end position="690"/>
    </location>
</feature>
<feature type="domain" description="HRDC" evidence="7">
    <location>
        <begin position="528"/>
        <end position="608"/>
    </location>
</feature>
<dbReference type="Pfam" id="PF08066">
    <property type="entry name" value="PMC2NT"/>
    <property type="match status" value="1"/>
</dbReference>
<dbReference type="GO" id="GO:0071036">
    <property type="term" value="P:nuclear polyadenylation-dependent snoRNA catabolic process"/>
    <property type="evidence" value="ECO:0007669"/>
    <property type="project" value="TreeGrafter"/>
</dbReference>
<feature type="compositionally biased region" description="Low complexity" evidence="6">
    <location>
        <begin position="707"/>
        <end position="724"/>
    </location>
</feature>
<accession>A0A0F7SGG9</accession>
<evidence type="ECO:0000256" key="3">
    <source>
        <dbReference type="ARBA" id="ARBA00022835"/>
    </source>
</evidence>
<feature type="region of interest" description="Disordered" evidence="6">
    <location>
        <begin position="707"/>
        <end position="784"/>
    </location>
</feature>
<dbReference type="GO" id="GO:0071037">
    <property type="term" value="P:nuclear polyadenylation-dependent snRNA catabolic process"/>
    <property type="evidence" value="ECO:0007669"/>
    <property type="project" value="TreeGrafter"/>
</dbReference>
<dbReference type="GO" id="GO:0071038">
    <property type="term" value="P:TRAMP-dependent tRNA surveillance pathway"/>
    <property type="evidence" value="ECO:0007669"/>
    <property type="project" value="TreeGrafter"/>
</dbReference>
<feature type="compositionally biased region" description="Basic and acidic residues" evidence="6">
    <location>
        <begin position="813"/>
        <end position="825"/>
    </location>
</feature>
<dbReference type="EMBL" id="LN483167">
    <property type="protein sequence ID" value="CDZ96833.1"/>
    <property type="molecule type" value="Genomic_DNA"/>
</dbReference>
<evidence type="ECO:0000256" key="4">
    <source>
        <dbReference type="ARBA" id="ARBA00023242"/>
    </source>
</evidence>
<feature type="compositionally biased region" description="Acidic residues" evidence="6">
    <location>
        <begin position="826"/>
        <end position="838"/>
    </location>
</feature>
<dbReference type="AlphaFoldDB" id="A0A0F7SGG9"/>
<evidence type="ECO:0000256" key="1">
    <source>
        <dbReference type="ARBA" id="ARBA00004123"/>
    </source>
</evidence>
<dbReference type="InterPro" id="IPR012337">
    <property type="entry name" value="RNaseH-like_sf"/>
</dbReference>
<proteinExistence type="inferred from homology"/>
<dbReference type="Pfam" id="PF01612">
    <property type="entry name" value="DNA_pol_A_exo1"/>
    <property type="match status" value="1"/>
</dbReference>
<dbReference type="SUPFAM" id="SSF47819">
    <property type="entry name" value="HRDC-like"/>
    <property type="match status" value="1"/>
</dbReference>
<dbReference type="InterPro" id="IPR045092">
    <property type="entry name" value="Rrp6-like"/>
</dbReference>
<dbReference type="PANTHER" id="PTHR12124:SF47">
    <property type="entry name" value="EXOSOME COMPONENT 10"/>
    <property type="match status" value="1"/>
</dbReference>
<dbReference type="GO" id="GO:0071035">
    <property type="term" value="P:nuclear polyadenylation-dependent rRNA catabolic process"/>
    <property type="evidence" value="ECO:0007669"/>
    <property type="project" value="TreeGrafter"/>
</dbReference>
<feature type="compositionally biased region" description="Basic residues" evidence="6">
    <location>
        <begin position="869"/>
        <end position="878"/>
    </location>
</feature>
<dbReference type="PANTHER" id="PTHR12124">
    <property type="entry name" value="POLYMYOSITIS/SCLERODERMA AUTOANTIGEN-RELATED"/>
    <property type="match status" value="1"/>
</dbReference>
<evidence type="ECO:0000256" key="6">
    <source>
        <dbReference type="SAM" id="MobiDB-lite"/>
    </source>
</evidence>
<feature type="compositionally biased region" description="Basic and acidic residues" evidence="6">
    <location>
        <begin position="879"/>
        <end position="889"/>
    </location>
</feature>
<dbReference type="SUPFAM" id="SSF53098">
    <property type="entry name" value="Ribonuclease H-like"/>
    <property type="match status" value="1"/>
</dbReference>
<dbReference type="GO" id="GO:0071039">
    <property type="term" value="P:nuclear polyadenylation-dependent CUT catabolic process"/>
    <property type="evidence" value="ECO:0007669"/>
    <property type="project" value="TreeGrafter"/>
</dbReference>
<dbReference type="GO" id="GO:0000176">
    <property type="term" value="C:nuclear exosome (RNase complex)"/>
    <property type="evidence" value="ECO:0007669"/>
    <property type="project" value="InterPro"/>
</dbReference>
<dbReference type="GO" id="GO:0071044">
    <property type="term" value="P:histone mRNA catabolic process"/>
    <property type="evidence" value="ECO:0007669"/>
    <property type="project" value="TreeGrafter"/>
</dbReference>
<dbReference type="GO" id="GO:0005730">
    <property type="term" value="C:nucleolus"/>
    <property type="evidence" value="ECO:0007669"/>
    <property type="project" value="TreeGrafter"/>
</dbReference>
<dbReference type="GO" id="GO:0071051">
    <property type="term" value="P:poly(A)-dependent snoRNA 3'-end processing"/>
    <property type="evidence" value="ECO:0007669"/>
    <property type="project" value="TreeGrafter"/>
</dbReference>